<proteinExistence type="predicted"/>
<evidence type="ECO:0000313" key="1">
    <source>
        <dbReference type="EMBL" id="DAD75530.1"/>
    </source>
</evidence>
<protein>
    <submittedName>
        <fullName evidence="1">Uncharacterized protein</fullName>
    </submittedName>
</protein>
<accession>A0A8S5LZY4</accession>
<sequence>MSKPRYDWWGYAKAIIRRYPTLRAELQERQRPAMEIDYSGMPHGGGAVRSTELIAIRELPTQKQREYEAVRKAIEATERVPGGRDRIKVIDLVFWRRSHTLEGAALTIPCSYRTARRYHEEFIRMVGGNMGFLDGE</sequence>
<reference evidence="1" key="1">
    <citation type="journal article" date="2021" name="Proc. Natl. Acad. Sci. U.S.A.">
        <title>A Catalog of Tens of Thousands of Viruses from Human Metagenomes Reveals Hidden Associations with Chronic Diseases.</title>
        <authorList>
            <person name="Tisza M.J."/>
            <person name="Buck C.B."/>
        </authorList>
    </citation>
    <scope>NUCLEOTIDE SEQUENCE</scope>
    <source>
        <strain evidence="1">CtM7c3</strain>
    </source>
</reference>
<name>A0A8S5LZY4_9CAUD</name>
<organism evidence="1">
    <name type="scientific">Siphoviridae sp. ctM7c3</name>
    <dbReference type="NCBI Taxonomy" id="2826257"/>
    <lineage>
        <taxon>Viruses</taxon>
        <taxon>Duplodnaviria</taxon>
        <taxon>Heunggongvirae</taxon>
        <taxon>Uroviricota</taxon>
        <taxon>Caudoviricetes</taxon>
    </lineage>
</organism>
<dbReference type="EMBL" id="BK014785">
    <property type="protein sequence ID" value="DAD75530.1"/>
    <property type="molecule type" value="Genomic_DNA"/>
</dbReference>